<name>A0ABR3DAH6_NEUIN</name>
<feature type="compositionally biased region" description="Polar residues" evidence="1">
    <location>
        <begin position="9"/>
        <end position="27"/>
    </location>
</feature>
<organism evidence="2 3">
    <name type="scientific">Neurospora intermedia</name>
    <dbReference type="NCBI Taxonomy" id="5142"/>
    <lineage>
        <taxon>Eukaryota</taxon>
        <taxon>Fungi</taxon>
        <taxon>Dikarya</taxon>
        <taxon>Ascomycota</taxon>
        <taxon>Pezizomycotina</taxon>
        <taxon>Sordariomycetes</taxon>
        <taxon>Sordariomycetidae</taxon>
        <taxon>Sordariales</taxon>
        <taxon>Sordariaceae</taxon>
        <taxon>Neurospora</taxon>
    </lineage>
</organism>
<evidence type="ECO:0000313" key="3">
    <source>
        <dbReference type="Proteomes" id="UP001451303"/>
    </source>
</evidence>
<dbReference type="Proteomes" id="UP001451303">
    <property type="component" value="Unassembled WGS sequence"/>
</dbReference>
<accession>A0ABR3DAH6</accession>
<comment type="caution">
    <text evidence="2">The sequence shown here is derived from an EMBL/GenBank/DDBJ whole genome shotgun (WGS) entry which is preliminary data.</text>
</comment>
<dbReference type="EMBL" id="JAVLET010000005">
    <property type="protein sequence ID" value="KAL0469704.1"/>
    <property type="molecule type" value="Genomic_DNA"/>
</dbReference>
<feature type="region of interest" description="Disordered" evidence="1">
    <location>
        <begin position="1"/>
        <end position="27"/>
    </location>
</feature>
<proteinExistence type="predicted"/>
<keyword evidence="3" id="KW-1185">Reference proteome</keyword>
<reference evidence="2 3" key="1">
    <citation type="submission" date="2023-09" db="EMBL/GenBank/DDBJ databases">
        <title>Multi-omics analysis of a traditional fermented food reveals byproduct-associated fungal strains for waste-to-food upcycling.</title>
        <authorList>
            <consortium name="Lawrence Berkeley National Laboratory"/>
            <person name="Rekdal V.M."/>
            <person name="Villalobos-Escobedo J.M."/>
            <person name="Rodriguez-Valeron N."/>
            <person name="Garcia M.O."/>
            <person name="Vasquez D.P."/>
            <person name="Damayanti I."/>
            <person name="Sorensen P.M."/>
            <person name="Baidoo E.E."/>
            <person name="De Carvalho A.C."/>
            <person name="Riley R."/>
            <person name="Lipzen A."/>
            <person name="He G."/>
            <person name="Yan M."/>
            <person name="Haridas S."/>
            <person name="Daum C."/>
            <person name="Yoshinaga Y."/>
            <person name="Ng V."/>
            <person name="Grigoriev I.V."/>
            <person name="Munk R."/>
            <person name="Nuraida L."/>
            <person name="Wijaya C.H."/>
            <person name="Morales P.-C."/>
            <person name="Keasling J.D."/>
        </authorList>
    </citation>
    <scope>NUCLEOTIDE SEQUENCE [LARGE SCALE GENOMIC DNA]</scope>
    <source>
        <strain evidence="2 3">FGSC 2613</strain>
    </source>
</reference>
<evidence type="ECO:0008006" key="4">
    <source>
        <dbReference type="Google" id="ProtNLM"/>
    </source>
</evidence>
<sequence>MPANETPDDPSTTAQVDENTTTPKITPQYVTLTPRALEVLREQILPMIQSEIKKDLAAFERQEKERQEKNASRAEK</sequence>
<evidence type="ECO:0000256" key="1">
    <source>
        <dbReference type="SAM" id="MobiDB-lite"/>
    </source>
</evidence>
<gene>
    <name evidence="2" type="ORF">QR685DRAFT_572672</name>
</gene>
<protein>
    <recommendedName>
        <fullName evidence="4">EKC/KEOPS complex subunit GON7</fullName>
    </recommendedName>
</protein>
<evidence type="ECO:0000313" key="2">
    <source>
        <dbReference type="EMBL" id="KAL0469704.1"/>
    </source>
</evidence>